<feature type="domain" description="ISXO2-like transposase" evidence="1">
    <location>
        <begin position="32"/>
        <end position="159"/>
    </location>
</feature>
<proteinExistence type="predicted"/>
<dbReference type="InterPro" id="IPR053164">
    <property type="entry name" value="IS1016-like_transposase"/>
</dbReference>
<protein>
    <recommendedName>
        <fullName evidence="1">ISXO2-like transposase domain-containing protein</fullName>
    </recommendedName>
</protein>
<dbReference type="PANTHER" id="PTHR47163">
    <property type="entry name" value="DDE_TNP_IS1595 DOMAIN-CONTAINING PROTEIN"/>
    <property type="match status" value="1"/>
</dbReference>
<dbReference type="InterPro" id="IPR024445">
    <property type="entry name" value="Tnp_ISXO2-like"/>
</dbReference>
<name>A0AA36EZC5_OCTVU</name>
<gene>
    <name evidence="2" type="ORF">OCTVUL_1B001393</name>
</gene>
<keyword evidence="3" id="KW-1185">Reference proteome</keyword>
<reference evidence="2" key="1">
    <citation type="submission" date="2023-08" db="EMBL/GenBank/DDBJ databases">
        <authorList>
            <person name="Alioto T."/>
            <person name="Alioto T."/>
            <person name="Gomez Garrido J."/>
        </authorList>
    </citation>
    <scope>NUCLEOTIDE SEQUENCE</scope>
</reference>
<organism evidence="2 3">
    <name type="scientific">Octopus vulgaris</name>
    <name type="common">Common octopus</name>
    <dbReference type="NCBI Taxonomy" id="6645"/>
    <lineage>
        <taxon>Eukaryota</taxon>
        <taxon>Metazoa</taxon>
        <taxon>Spiralia</taxon>
        <taxon>Lophotrochozoa</taxon>
        <taxon>Mollusca</taxon>
        <taxon>Cephalopoda</taxon>
        <taxon>Coleoidea</taxon>
        <taxon>Octopodiformes</taxon>
        <taxon>Octopoda</taxon>
        <taxon>Incirrata</taxon>
        <taxon>Octopodidae</taxon>
        <taxon>Octopus</taxon>
    </lineage>
</organism>
<dbReference type="AlphaFoldDB" id="A0AA36EZC5"/>
<accession>A0AA36EZC5</accession>
<evidence type="ECO:0000313" key="3">
    <source>
        <dbReference type="Proteomes" id="UP001162480"/>
    </source>
</evidence>
<dbReference type="Proteomes" id="UP001162480">
    <property type="component" value="Chromosome 3"/>
</dbReference>
<dbReference type="PANTHER" id="PTHR47163:SF2">
    <property type="entry name" value="SI:DKEY-17M8.2"/>
    <property type="match status" value="1"/>
</dbReference>
<evidence type="ECO:0000259" key="1">
    <source>
        <dbReference type="SMART" id="SM01126"/>
    </source>
</evidence>
<sequence length="207" mass="23886">MSEVGIGPEAIVNWNNYFRDVCAMWCFDHPVQLGEDVVEINESKFMHRKYRGSYRESHLVFGMVERESLRCVLVSVEHRSAATLLPIITRHVLPGTKIVTDSWRAYNSLPNYFTVNHSVTFVDPNDASIHTNTVERMWSNVKSNYRRMHGTNYIYVKKNNVVLSVTKSWTVMCKFSLEKQSFICQWQSTTSESSNTYQLSKNSVGQG</sequence>
<dbReference type="SMART" id="SM01126">
    <property type="entry name" value="DDE_Tnp_IS1595"/>
    <property type="match status" value="1"/>
</dbReference>
<dbReference type="EMBL" id="OX597816">
    <property type="protein sequence ID" value="CAI9719811.1"/>
    <property type="molecule type" value="Genomic_DNA"/>
</dbReference>
<evidence type="ECO:0000313" key="2">
    <source>
        <dbReference type="EMBL" id="CAI9719811.1"/>
    </source>
</evidence>
<dbReference type="Pfam" id="PF12762">
    <property type="entry name" value="DDE_Tnp_IS1595"/>
    <property type="match status" value="1"/>
</dbReference>